<dbReference type="EMBL" id="JAMOIM010000020">
    <property type="protein sequence ID" value="MCW6510989.1"/>
    <property type="molecule type" value="Genomic_DNA"/>
</dbReference>
<sequence>MKTLPPAMTAALASGITTFVYCWRITRHDGAVLGFTEHDRDLTYAGTTFSASSGFTASQIEQSLGLSVDNMDAQGALSSAAITDADILAGRYDDAAVELFWVDWSDPSQGITVAAGNLGEIKRQGVAFSAEFRSIANRLNQKIGQTYERTCSATLGDSRCAIDLTAAAYRGTAIAQTAGLTAQIVVGGLSGYGKDWFSGGTLAFTAGANAGLTFEIKAHLRTAGADILELWLPAPFAVALGDTATVTAGCRKTFAVCRSKFDNHVNFRGFPLIPGTDVVTRYGVQGALGESGGSIYGT</sequence>
<feature type="domain" description="Bacteriophage phiJL001 Gp84 C-terminal" evidence="1">
    <location>
        <begin position="195"/>
        <end position="277"/>
    </location>
</feature>
<gene>
    <name evidence="2" type="ORF">M8523_23570</name>
</gene>
<dbReference type="Pfam" id="PF09356">
    <property type="entry name" value="Phage_BR0599"/>
    <property type="match status" value="1"/>
</dbReference>
<evidence type="ECO:0000313" key="2">
    <source>
        <dbReference type="EMBL" id="MCW6510989.1"/>
    </source>
</evidence>
<accession>A0AA41YZH9</accession>
<name>A0AA41YZH9_9HYPH</name>
<dbReference type="RefSeq" id="WP_282587368.1">
    <property type="nucleotide sequence ID" value="NZ_JAMOIM010000020.1"/>
</dbReference>
<dbReference type="NCBIfam" id="TIGR02218">
    <property type="entry name" value="phg_TIGR02218"/>
    <property type="match status" value="1"/>
</dbReference>
<proteinExistence type="predicted"/>
<organism evidence="2 3">
    <name type="scientific">Lichenifustis flavocetrariae</name>
    <dbReference type="NCBI Taxonomy" id="2949735"/>
    <lineage>
        <taxon>Bacteria</taxon>
        <taxon>Pseudomonadati</taxon>
        <taxon>Pseudomonadota</taxon>
        <taxon>Alphaproteobacteria</taxon>
        <taxon>Hyphomicrobiales</taxon>
        <taxon>Lichenihabitantaceae</taxon>
        <taxon>Lichenifustis</taxon>
    </lineage>
</organism>
<dbReference type="InterPro" id="IPR018964">
    <property type="entry name" value="Phage_phiJL001_Gp84_C"/>
</dbReference>
<evidence type="ECO:0000259" key="1">
    <source>
        <dbReference type="Pfam" id="PF09356"/>
    </source>
</evidence>
<keyword evidence="3" id="KW-1185">Reference proteome</keyword>
<comment type="caution">
    <text evidence="2">The sequence shown here is derived from an EMBL/GenBank/DDBJ whole genome shotgun (WGS) entry which is preliminary data.</text>
</comment>
<dbReference type="AlphaFoldDB" id="A0AA41YZH9"/>
<dbReference type="InterPro" id="IPR011928">
    <property type="entry name" value="Phage_phiJL001_Gp84"/>
</dbReference>
<dbReference type="Pfam" id="PF09931">
    <property type="entry name" value="Phage_phiJL001_Gp84_N"/>
    <property type="match status" value="1"/>
</dbReference>
<reference evidence="2" key="1">
    <citation type="submission" date="2022-05" db="EMBL/GenBank/DDBJ databases">
        <authorList>
            <person name="Pankratov T."/>
        </authorList>
    </citation>
    <scope>NUCLEOTIDE SEQUENCE</scope>
    <source>
        <strain evidence="2">BP6-180914</strain>
    </source>
</reference>
<evidence type="ECO:0000313" key="3">
    <source>
        <dbReference type="Proteomes" id="UP001165667"/>
    </source>
</evidence>
<dbReference type="Proteomes" id="UP001165667">
    <property type="component" value="Unassembled WGS sequence"/>
</dbReference>
<protein>
    <submittedName>
        <fullName evidence="2">DUF2163 domain-containing protein</fullName>
    </submittedName>
</protein>